<dbReference type="OrthoDB" id="9792788at2"/>
<reference evidence="3 4" key="1">
    <citation type="submission" date="2019-04" db="EMBL/GenBank/DDBJ databases">
        <title>Genome sequence of strain shin9-1.</title>
        <authorList>
            <person name="Gao J."/>
            <person name="Sun J."/>
        </authorList>
    </citation>
    <scope>NUCLEOTIDE SEQUENCE [LARGE SCALE GENOMIC DNA]</scope>
    <source>
        <strain evidence="4">shin9-1</strain>
    </source>
</reference>
<dbReference type="Proteomes" id="UP000308828">
    <property type="component" value="Unassembled WGS sequence"/>
</dbReference>
<feature type="compositionally biased region" description="Basic and acidic residues" evidence="1">
    <location>
        <begin position="145"/>
        <end position="160"/>
    </location>
</feature>
<dbReference type="NCBIfam" id="NF008528">
    <property type="entry name" value="PRK11463.1-2"/>
    <property type="match status" value="1"/>
</dbReference>
<comment type="caution">
    <text evidence="3">The sequence shown here is derived from an EMBL/GenBank/DDBJ whole genome shotgun (WGS) entry which is preliminary data.</text>
</comment>
<dbReference type="AlphaFoldDB" id="A0A4S8NXH7"/>
<dbReference type="EMBL" id="STGV01000004">
    <property type="protein sequence ID" value="THV22148.1"/>
    <property type="molecule type" value="Genomic_DNA"/>
</dbReference>
<dbReference type="GO" id="GO:0016020">
    <property type="term" value="C:membrane"/>
    <property type="evidence" value="ECO:0007669"/>
    <property type="project" value="InterPro"/>
</dbReference>
<evidence type="ECO:0000313" key="3">
    <source>
        <dbReference type="EMBL" id="THV22148.1"/>
    </source>
</evidence>
<evidence type="ECO:0000313" key="4">
    <source>
        <dbReference type="Proteomes" id="UP000308828"/>
    </source>
</evidence>
<keyword evidence="2" id="KW-0812">Transmembrane</keyword>
<dbReference type="Pfam" id="PF04186">
    <property type="entry name" value="FxsA"/>
    <property type="match status" value="1"/>
</dbReference>
<proteinExistence type="predicted"/>
<feature type="transmembrane region" description="Helical" evidence="2">
    <location>
        <begin position="26"/>
        <end position="46"/>
    </location>
</feature>
<sequence length="160" mass="17341">MRLPLVLILIAPLVEIAGFIVVGQAIGILSTIGLVVLSAIIGIALLRHQGTGILRKLQEETRRGANPGSQLVHAALLVVAAFLLIIPGFVGDIIGLLLFIPAIRDLAWKIVSDRFVVRTNFSSGYTRTSGDADVIDLGEDDYSSEEPRHDTPWRDPRIGR</sequence>
<accession>A0A4S8NXH7</accession>
<dbReference type="PANTHER" id="PTHR35335">
    <property type="entry name" value="UPF0716 PROTEIN FXSA"/>
    <property type="match status" value="1"/>
</dbReference>
<evidence type="ECO:0000256" key="1">
    <source>
        <dbReference type="SAM" id="MobiDB-lite"/>
    </source>
</evidence>
<feature type="transmembrane region" description="Helical" evidence="2">
    <location>
        <begin position="71"/>
        <end position="100"/>
    </location>
</feature>
<dbReference type="RefSeq" id="WP_136598921.1">
    <property type="nucleotide sequence ID" value="NZ_STGV01000004.1"/>
</dbReference>
<dbReference type="PANTHER" id="PTHR35335:SF1">
    <property type="entry name" value="UPF0716 PROTEIN FXSA"/>
    <property type="match status" value="1"/>
</dbReference>
<keyword evidence="2" id="KW-0472">Membrane</keyword>
<protein>
    <submittedName>
        <fullName evidence="3">Membrane protein FxsA</fullName>
    </submittedName>
</protein>
<evidence type="ECO:0000256" key="2">
    <source>
        <dbReference type="SAM" id="Phobius"/>
    </source>
</evidence>
<dbReference type="InterPro" id="IPR007313">
    <property type="entry name" value="FxsA"/>
</dbReference>
<name>A0A4S8NXH7_9HYPH</name>
<keyword evidence="4" id="KW-1185">Reference proteome</keyword>
<feature type="region of interest" description="Disordered" evidence="1">
    <location>
        <begin position="136"/>
        <end position="160"/>
    </location>
</feature>
<organism evidence="3 4">
    <name type="scientific">Peteryoungia ipomoeae</name>
    <dbReference type="NCBI Taxonomy" id="1210932"/>
    <lineage>
        <taxon>Bacteria</taxon>
        <taxon>Pseudomonadati</taxon>
        <taxon>Pseudomonadota</taxon>
        <taxon>Alphaproteobacteria</taxon>
        <taxon>Hyphomicrobiales</taxon>
        <taxon>Rhizobiaceae</taxon>
        <taxon>Peteryoungia</taxon>
    </lineage>
</organism>
<gene>
    <name evidence="3" type="primary">fxsA</name>
    <name evidence="3" type="ORF">FAA97_12660</name>
</gene>
<keyword evidence="2" id="KW-1133">Transmembrane helix</keyword>